<accession>A0A653E627</accession>
<dbReference type="RefSeq" id="WP_150548755.1">
    <property type="nucleotide sequence ID" value="NZ_LR215729.2"/>
</dbReference>
<sequence>MPTETLKAYQVGDNDIVAAYTPEGAIKVLCEHSGYPDDEFTAREVELVGDKMLDNTQAFDIDEGVTVTLEKTLRQELSELTEPAYMHGWE</sequence>
<name>A0A653E627_9PSED</name>
<dbReference type="EMBL" id="LR215729">
    <property type="protein sequence ID" value="VEV98184.1"/>
    <property type="molecule type" value="Genomic_DNA"/>
</dbReference>
<dbReference type="AlphaFoldDB" id="A0A653E627"/>
<proteinExistence type="predicted"/>
<protein>
    <submittedName>
        <fullName evidence="1">Uncharacterized protein</fullName>
    </submittedName>
</protein>
<gene>
    <name evidence="1" type="ORF">PMYSY11_3140</name>
</gene>
<organism evidence="1">
    <name type="scientific">Pseudomonas marincola</name>
    <dbReference type="NCBI Taxonomy" id="437900"/>
    <lineage>
        <taxon>Bacteria</taxon>
        <taxon>Pseudomonadati</taxon>
        <taxon>Pseudomonadota</taxon>
        <taxon>Gammaproteobacteria</taxon>
        <taxon>Pseudomonadales</taxon>
        <taxon>Pseudomonadaceae</taxon>
        <taxon>Pseudomonas</taxon>
    </lineage>
</organism>
<evidence type="ECO:0000313" key="1">
    <source>
        <dbReference type="EMBL" id="VEV98184.1"/>
    </source>
</evidence>
<reference evidence="1" key="1">
    <citation type="submission" date="2019-02" db="EMBL/GenBank/DDBJ databases">
        <authorList>
            <consortium name="Genoscope - CEA"/>
            <person name="William W."/>
        </authorList>
    </citation>
    <scope>NUCLEOTIDE SEQUENCE [LARGE SCALE GENOMIC DNA]</scope>
    <source>
        <strain evidence="1">YSy11</strain>
    </source>
</reference>